<feature type="transmembrane region" description="Helical" evidence="8">
    <location>
        <begin position="61"/>
        <end position="81"/>
    </location>
</feature>
<keyword evidence="4" id="KW-0732">Signal</keyword>
<comment type="subcellular location">
    <subcellularLocation>
        <location evidence="1">Membrane</location>
        <topology evidence="1">Multi-pass membrane protein</topology>
    </subcellularLocation>
</comment>
<evidence type="ECO:0000256" key="3">
    <source>
        <dbReference type="ARBA" id="ARBA00022692"/>
    </source>
</evidence>
<dbReference type="PANTHER" id="PTHR12185">
    <property type="entry name" value="SID1 TRANSMEMBRANE FAMILY MEMEBER"/>
    <property type="match status" value="1"/>
</dbReference>
<keyword evidence="3 8" id="KW-0812">Transmembrane</keyword>
<feature type="transmembrane region" description="Helical" evidence="8">
    <location>
        <begin position="244"/>
        <end position="266"/>
    </location>
</feature>
<evidence type="ECO:0000256" key="7">
    <source>
        <dbReference type="ARBA" id="ARBA00023180"/>
    </source>
</evidence>
<reference evidence="9" key="1">
    <citation type="journal article" date="2004" name="Nature">
        <title>Genome duplication in the teleost fish Tetraodon nigroviridis reveals the early vertebrate proto-karyotype.</title>
        <authorList>
            <person name="Jaillon O."/>
            <person name="Aury J.-M."/>
            <person name="Brunet F."/>
            <person name="Petit J.-L."/>
            <person name="Stange-Thomann N."/>
            <person name="Mauceli E."/>
            <person name="Bouneau L."/>
            <person name="Fischer C."/>
            <person name="Ozouf-Costaz C."/>
            <person name="Bernot A."/>
            <person name="Nicaud S."/>
            <person name="Jaffe D."/>
            <person name="Fisher S."/>
            <person name="Lutfalla G."/>
            <person name="Dossat C."/>
            <person name="Segurens B."/>
            <person name="Dasilva C."/>
            <person name="Salanoubat M."/>
            <person name="Levy M."/>
            <person name="Boudet N."/>
            <person name="Castellano S."/>
            <person name="Anthouard V."/>
            <person name="Jubin C."/>
            <person name="Castelli V."/>
            <person name="Katinka M."/>
            <person name="Vacherie B."/>
            <person name="Biemont C."/>
            <person name="Skalli Z."/>
            <person name="Cattolico L."/>
            <person name="Poulain J."/>
            <person name="De Berardinis V."/>
            <person name="Cruaud C."/>
            <person name="Duprat S."/>
            <person name="Brottier P."/>
            <person name="Coutanceau J.-P."/>
            <person name="Gouzy J."/>
            <person name="Parra G."/>
            <person name="Lardier G."/>
            <person name="Chapple C."/>
            <person name="McKernan K.J."/>
            <person name="McEwan P."/>
            <person name="Bosak S."/>
            <person name="Kellis M."/>
            <person name="Volff J.-N."/>
            <person name="Guigo R."/>
            <person name="Zody M.C."/>
            <person name="Mesirov J."/>
            <person name="Lindblad-Toh K."/>
            <person name="Birren B."/>
            <person name="Nusbaum C."/>
            <person name="Kahn D."/>
            <person name="Robinson-Rechavi M."/>
            <person name="Laudet V."/>
            <person name="Schachter V."/>
            <person name="Quetier F."/>
            <person name="Saurin W."/>
            <person name="Scarpelli C."/>
            <person name="Wincker P."/>
            <person name="Lander E.S."/>
            <person name="Weissenbach J."/>
            <person name="Roest Crollius H."/>
        </authorList>
    </citation>
    <scope>NUCLEOTIDE SEQUENCE [LARGE SCALE GENOMIC DNA]</scope>
</reference>
<accession>Q4SU64</accession>
<comment type="caution">
    <text evidence="9">The sequence shown here is derived from an EMBL/GenBank/DDBJ whole genome shotgun (WGS) entry which is preliminary data.</text>
</comment>
<sequence>RSMDSIGRCRQESLSSVEEDDYDTLDDIDSDKNIVRTKKFLCVSDLARKDKRVLSKKYQIYFWNIATIAVFYALPVIQLVITYQTVVNVTGNQDICFYNFLCAHPLGALSAFNNILSNLGYVMLGLLFLLIVLKRDIVHNRALVRNDLNALECGIPKHFGLFYAMGTALMMEGLLSACYHVCPNYTNFQFDTSFMYMIAGLCMLKLYQKRHPDINASAYTAYACLAMVIFFSVLGVVFGKGNMAFWIVFSVIHILATLLLSTQLYYMGRWRLGKIGLKRSTQQMCSSSSSSKCDDALFSASVSDSGVLRRIGNVIYTDCIRQCSGPMYIDRMVLLIMGNIVNWSLAAYGLIERPNDFASYLLAIAICNLLLYFAFYIIMKLRSGERIQCLALVCILFTAVVWGFALYFFFQGLSTWQKTPAESREHNRDCILLSFFDDHDVWHFLSSIAMFGSFLVLLTLDDDLDTVQRDKIFVF</sequence>
<evidence type="ECO:0000256" key="2">
    <source>
        <dbReference type="ARBA" id="ARBA00006618"/>
    </source>
</evidence>
<dbReference type="OrthoDB" id="416618at2759"/>
<evidence type="ECO:0000256" key="5">
    <source>
        <dbReference type="ARBA" id="ARBA00022989"/>
    </source>
</evidence>
<feature type="transmembrane region" description="Helical" evidence="8">
    <location>
        <begin position="115"/>
        <end position="133"/>
    </location>
</feature>
<evidence type="ECO:0000313" key="9">
    <source>
        <dbReference type="EMBL" id="CAF95818.1"/>
    </source>
</evidence>
<feature type="transmembrane region" description="Helical" evidence="8">
    <location>
        <begin position="332"/>
        <end position="351"/>
    </location>
</feature>
<dbReference type="EMBL" id="CAAE01014009">
    <property type="protein sequence ID" value="CAF95818.1"/>
    <property type="molecule type" value="Genomic_DNA"/>
</dbReference>
<dbReference type="PANTHER" id="PTHR12185:SF16">
    <property type="entry name" value="SID1 TRANSMEMBRANE FAMILY MEMBER 2"/>
    <property type="match status" value="1"/>
</dbReference>
<evidence type="ECO:0000256" key="1">
    <source>
        <dbReference type="ARBA" id="ARBA00004141"/>
    </source>
</evidence>
<evidence type="ECO:0000256" key="4">
    <source>
        <dbReference type="ARBA" id="ARBA00022729"/>
    </source>
</evidence>
<keyword evidence="5 8" id="KW-1133">Transmembrane helix</keyword>
<gene>
    <name evidence="9" type="ORF">GSTENG00012607001</name>
</gene>
<keyword evidence="6 8" id="KW-0472">Membrane</keyword>
<dbReference type="KEGG" id="tng:GSTEN00012607G001"/>
<evidence type="ECO:0000256" key="8">
    <source>
        <dbReference type="SAM" id="Phobius"/>
    </source>
</evidence>
<dbReference type="InterPro" id="IPR025958">
    <property type="entry name" value="SID1_TM_fam"/>
</dbReference>
<name>Q4SU64_TETNG</name>
<dbReference type="GO" id="GO:0051033">
    <property type="term" value="F:RNA transmembrane transporter activity"/>
    <property type="evidence" value="ECO:0007669"/>
    <property type="project" value="TreeGrafter"/>
</dbReference>
<proteinExistence type="inferred from homology"/>
<feature type="non-terminal residue" evidence="9">
    <location>
        <position position="1"/>
    </location>
</feature>
<feature type="transmembrane region" description="Helical" evidence="8">
    <location>
        <begin position="390"/>
        <end position="410"/>
    </location>
</feature>
<feature type="transmembrane region" description="Helical" evidence="8">
    <location>
        <begin position="219"/>
        <end position="238"/>
    </location>
</feature>
<organism evidence="9">
    <name type="scientific">Tetraodon nigroviridis</name>
    <name type="common">Spotted green pufferfish</name>
    <name type="synonym">Chelonodon nigroviridis</name>
    <dbReference type="NCBI Taxonomy" id="99883"/>
    <lineage>
        <taxon>Eukaryota</taxon>
        <taxon>Metazoa</taxon>
        <taxon>Chordata</taxon>
        <taxon>Craniata</taxon>
        <taxon>Vertebrata</taxon>
        <taxon>Euteleostomi</taxon>
        <taxon>Actinopterygii</taxon>
        <taxon>Neopterygii</taxon>
        <taxon>Teleostei</taxon>
        <taxon>Neoteleostei</taxon>
        <taxon>Acanthomorphata</taxon>
        <taxon>Eupercaria</taxon>
        <taxon>Tetraodontiformes</taxon>
        <taxon>Tetradontoidea</taxon>
        <taxon>Tetraodontidae</taxon>
        <taxon>Tetraodon</taxon>
    </lineage>
</organism>
<dbReference type="GO" id="GO:0003725">
    <property type="term" value="F:double-stranded RNA binding"/>
    <property type="evidence" value="ECO:0007669"/>
    <property type="project" value="TreeGrafter"/>
</dbReference>
<feature type="transmembrane region" description="Helical" evidence="8">
    <location>
        <begin position="441"/>
        <end position="460"/>
    </location>
</feature>
<keyword evidence="7" id="KW-0325">Glycoprotein</keyword>
<evidence type="ECO:0000256" key="6">
    <source>
        <dbReference type="ARBA" id="ARBA00023136"/>
    </source>
</evidence>
<dbReference type="GO" id="GO:0005886">
    <property type="term" value="C:plasma membrane"/>
    <property type="evidence" value="ECO:0007669"/>
    <property type="project" value="TreeGrafter"/>
</dbReference>
<dbReference type="GO" id="GO:0005764">
    <property type="term" value="C:lysosome"/>
    <property type="evidence" value="ECO:0007669"/>
    <property type="project" value="TreeGrafter"/>
</dbReference>
<dbReference type="Pfam" id="PF13965">
    <property type="entry name" value="SID-1_RNA_chan"/>
    <property type="match status" value="1"/>
</dbReference>
<protein>
    <submittedName>
        <fullName evidence="9">(spotted green pufferfish) hypothetical protein</fullName>
    </submittedName>
</protein>
<feature type="transmembrane region" description="Helical" evidence="8">
    <location>
        <begin position="357"/>
        <end position="378"/>
    </location>
</feature>
<comment type="similarity">
    <text evidence="2">Belongs to the SID1 family.</text>
</comment>
<reference evidence="9" key="2">
    <citation type="submission" date="2004-02" db="EMBL/GenBank/DDBJ databases">
        <authorList>
            <consortium name="Genoscope"/>
            <consortium name="Whitehead Institute Centre for Genome Research"/>
        </authorList>
    </citation>
    <scope>NUCLEOTIDE SEQUENCE</scope>
</reference>
<dbReference type="AlphaFoldDB" id="Q4SU64"/>